<name>A0AAD8P8M6_BABGI</name>
<dbReference type="AlphaFoldDB" id="A0AAD8P8M6"/>
<accession>A0AAD8P8M6</accession>
<proteinExistence type="predicted"/>
<reference evidence="2" key="1">
    <citation type="submission" date="2023-08" db="EMBL/GenBank/DDBJ databases">
        <title>Draft sequence of the Babesia gibsoni genome.</title>
        <authorList>
            <person name="Yamagishi J.Y."/>
            <person name="Xuan X.X."/>
        </authorList>
    </citation>
    <scope>NUCLEOTIDE SEQUENCE</scope>
    <source>
        <strain evidence="2">Azabu</strain>
    </source>
</reference>
<gene>
    <name evidence="2" type="ORF">BgAZ_301530</name>
</gene>
<dbReference type="EMBL" id="JAVEPI010000003">
    <property type="protein sequence ID" value="KAK1442635.1"/>
    <property type="molecule type" value="Genomic_DNA"/>
</dbReference>
<keyword evidence="3" id="KW-1185">Reference proteome</keyword>
<dbReference type="Pfam" id="PF08373">
    <property type="entry name" value="RAP"/>
    <property type="match status" value="1"/>
</dbReference>
<evidence type="ECO:0000313" key="2">
    <source>
        <dbReference type="EMBL" id="KAK1442635.1"/>
    </source>
</evidence>
<organism evidence="2 3">
    <name type="scientific">Babesia gibsoni</name>
    <dbReference type="NCBI Taxonomy" id="33632"/>
    <lineage>
        <taxon>Eukaryota</taxon>
        <taxon>Sar</taxon>
        <taxon>Alveolata</taxon>
        <taxon>Apicomplexa</taxon>
        <taxon>Aconoidasida</taxon>
        <taxon>Piroplasmida</taxon>
        <taxon>Babesiidae</taxon>
        <taxon>Babesia</taxon>
    </lineage>
</organism>
<dbReference type="Proteomes" id="UP001230268">
    <property type="component" value="Unassembled WGS sequence"/>
</dbReference>
<evidence type="ECO:0000313" key="3">
    <source>
        <dbReference type="Proteomes" id="UP001230268"/>
    </source>
</evidence>
<dbReference type="InterPro" id="IPR013584">
    <property type="entry name" value="RAP"/>
</dbReference>
<protein>
    <recommendedName>
        <fullName evidence="1">RAP domain-containing protein</fullName>
    </recommendedName>
</protein>
<evidence type="ECO:0000259" key="1">
    <source>
        <dbReference type="Pfam" id="PF08373"/>
    </source>
</evidence>
<sequence length="752" mass="85631">MLLTQISRSRLVRLHMIRRRLFFTSQSQANTTVCYPSYSSPQYKQTVESSAAEAVNLGNLDNGAAFIKEGLTLDDASSAPSGSSRAARRGIVDATLCEKYASFTASKGDGMSDVSALTSSECFDLFLSQCETNSGNQIALLASRLLEVLKRDEAPECLSYAIKALVRLQQAKVAYPEMLDYVSERVSVLNTSQLADFTSVCYAGGLRSKHHLDIAYRECLSRLSEFDLSQLMRVLRSLSYFSYEYRAVFEKAHGGLKGELTNLSQDDLLMLLNVCKTLHKEGDFMGFRDRILDHILRDIDHYPQRFLLNCLAHLTRGRRTQTGGRFVSQVLQNTKECEREFENMKVTALVPIMQCIELWRIRMSHLTTILNILADRVKEIAYSRNLGLWAEIYNVIYSTWWFSPQFMKAAADHIIAEPQILHRVSSHQLVRVLQTFYKLRFYHKESYRNLLSAIMQDFDGIRGRLNVVCEAVLAAADASIEYPELYEACLNEISTSLADMDLHNCTSPLETLESRNLWPRNVITSTWAFAVMGYQSDPRFTVLLQTLGHPCIYEYKHQQSVILMALEAVESSLVNGNQVELCESLMETYGDAMRSQEERASDILPYDVDPEDSMRDHVDSKITFSQCQEAHFHKGRMRATKHISDILYHLGRRDVLVRVAPHYNSPYLIDICFSNESKKGIVLYSGRELMRDAVEGKWSVVETGSTRLKRYILAKTGWKVVEIGCGEWSQLQNPIDRKQFIRAALENLDITC</sequence>
<feature type="domain" description="RAP" evidence="1">
    <location>
        <begin position="703"/>
        <end position="742"/>
    </location>
</feature>
<comment type="caution">
    <text evidence="2">The sequence shown here is derived from an EMBL/GenBank/DDBJ whole genome shotgun (WGS) entry which is preliminary data.</text>
</comment>